<evidence type="ECO:0000313" key="2">
    <source>
        <dbReference type="Proteomes" id="UP000321479"/>
    </source>
</evidence>
<gene>
    <name evidence="1" type="ORF">FRZ54_15955</name>
</gene>
<dbReference type="EMBL" id="CP042436">
    <property type="protein sequence ID" value="QEC64005.1"/>
    <property type="molecule type" value="Genomic_DNA"/>
</dbReference>
<reference evidence="1 2" key="1">
    <citation type="journal article" date="2017" name="Curr. Microbiol.">
        <title>Mucilaginibacter ginsenosidivorans sp. nov., Isolated from Soil of Ginseng Field.</title>
        <authorList>
            <person name="Kim M.M."/>
            <person name="Siddiqi M.Z."/>
            <person name="Im W.T."/>
        </authorList>
    </citation>
    <scope>NUCLEOTIDE SEQUENCE [LARGE SCALE GENOMIC DNA]</scope>
    <source>
        <strain evidence="1 2">Gsoil 3017</strain>
    </source>
</reference>
<dbReference type="AlphaFoldDB" id="A0A5B8UZ34"/>
<dbReference type="KEGG" id="mgin:FRZ54_15955"/>
<keyword evidence="2" id="KW-1185">Reference proteome</keyword>
<accession>A0A5B8UZ34</accession>
<evidence type="ECO:0000313" key="1">
    <source>
        <dbReference type="EMBL" id="QEC64005.1"/>
    </source>
</evidence>
<organism evidence="1 2">
    <name type="scientific">Mucilaginibacter ginsenosidivorans</name>
    <dbReference type="NCBI Taxonomy" id="398053"/>
    <lineage>
        <taxon>Bacteria</taxon>
        <taxon>Pseudomonadati</taxon>
        <taxon>Bacteroidota</taxon>
        <taxon>Sphingobacteriia</taxon>
        <taxon>Sphingobacteriales</taxon>
        <taxon>Sphingobacteriaceae</taxon>
        <taxon>Mucilaginibacter</taxon>
    </lineage>
</organism>
<sequence>MERRAFVRLSAYTALVLAIPLADGCKTNPNDPLSQPFLFSRIADIKTLREAGMAYRKLAPHENDPTSLRQLLSEGKPTTDAKLLTTLLNRQVKQDFASAKVITVAGWVLSVTEARQCALFSILNT</sequence>
<name>A0A5B8UZ34_9SPHI</name>
<protein>
    <submittedName>
        <fullName evidence="1">Uncharacterized protein</fullName>
    </submittedName>
</protein>
<dbReference type="RefSeq" id="WP_147032578.1">
    <property type="nucleotide sequence ID" value="NZ_CP042436.1"/>
</dbReference>
<proteinExistence type="predicted"/>
<dbReference type="Proteomes" id="UP000321479">
    <property type="component" value="Chromosome"/>
</dbReference>
<dbReference type="OrthoDB" id="980961at2"/>